<proteinExistence type="predicted"/>
<gene>
    <name evidence="1" type="ORF">WR164_10500</name>
</gene>
<evidence type="ECO:0000313" key="1">
    <source>
        <dbReference type="EMBL" id="GLB47071.1"/>
    </source>
</evidence>
<protein>
    <recommendedName>
        <fullName evidence="3">DUF2969 domain-containing protein</fullName>
    </recommendedName>
</protein>
<dbReference type="Proteomes" id="UP001144204">
    <property type="component" value="Unassembled WGS sequence"/>
</dbReference>
<sequence>MARNKKNIQVQLEDSKDSDGKQITLLKVRKQIVGKLKKNDGKIIANSSRGNQYHAQDMSRGIELLLSEYNLHK</sequence>
<reference evidence="1" key="1">
    <citation type="submission" date="2022-07" db="EMBL/GenBank/DDBJ databases">
        <authorList>
            <person name="Kouya T."/>
            <person name="Ishiyama Y."/>
        </authorList>
    </citation>
    <scope>NUCLEOTIDE SEQUENCE</scope>
    <source>
        <strain evidence="1">WR16-4</strain>
    </source>
</reference>
<comment type="caution">
    <text evidence="1">The sequence shown here is derived from an EMBL/GenBank/DDBJ whole genome shotgun (WGS) entry which is preliminary data.</text>
</comment>
<dbReference type="EMBL" id="BRPL01000002">
    <property type="protein sequence ID" value="GLB47071.1"/>
    <property type="molecule type" value="Genomic_DNA"/>
</dbReference>
<dbReference type="Pfam" id="PF11184">
    <property type="entry name" value="DUF2969"/>
    <property type="match status" value="1"/>
</dbReference>
<keyword evidence="2" id="KW-1185">Reference proteome</keyword>
<accession>A0A9W6B1Z5</accession>
<dbReference type="AlphaFoldDB" id="A0A9W6B1Z5"/>
<evidence type="ECO:0000313" key="2">
    <source>
        <dbReference type="Proteomes" id="UP001144204"/>
    </source>
</evidence>
<name>A0A9W6B1Z5_9LACO</name>
<dbReference type="InterPro" id="IPR021351">
    <property type="entry name" value="DUF2969"/>
</dbReference>
<organism evidence="1 2">
    <name type="scientific">Philodulcilactobacillus myokoensis</name>
    <dbReference type="NCBI Taxonomy" id="2929573"/>
    <lineage>
        <taxon>Bacteria</taxon>
        <taxon>Bacillati</taxon>
        <taxon>Bacillota</taxon>
        <taxon>Bacilli</taxon>
        <taxon>Lactobacillales</taxon>
        <taxon>Lactobacillaceae</taxon>
        <taxon>Philodulcilactobacillus</taxon>
    </lineage>
</organism>
<dbReference type="RefSeq" id="WP_286136530.1">
    <property type="nucleotide sequence ID" value="NZ_BRPL01000002.1"/>
</dbReference>
<evidence type="ECO:0008006" key="3">
    <source>
        <dbReference type="Google" id="ProtNLM"/>
    </source>
</evidence>
<reference evidence="1" key="2">
    <citation type="journal article" date="2023" name="PLoS ONE">
        <title>Philodulcilactobacillus myokoensis gen. nov., sp. nov., a fructophilic, acidophilic, and agar-phobic lactic acid bacterium isolated from fermented vegetable extracts.</title>
        <authorList>
            <person name="Kouya T."/>
            <person name="Ishiyama Y."/>
            <person name="Ohashi S."/>
            <person name="Kumakubo R."/>
            <person name="Yamazaki T."/>
            <person name="Otaki T."/>
        </authorList>
    </citation>
    <scope>NUCLEOTIDE SEQUENCE</scope>
    <source>
        <strain evidence="1">WR16-4</strain>
    </source>
</reference>